<dbReference type="EMBL" id="FORA01000001">
    <property type="protein sequence ID" value="SFI51057.1"/>
    <property type="molecule type" value="Genomic_DNA"/>
</dbReference>
<dbReference type="Gene3D" id="1.10.10.10">
    <property type="entry name" value="Winged helix-like DNA-binding domain superfamily/Winged helix DNA-binding domain"/>
    <property type="match status" value="1"/>
</dbReference>
<dbReference type="GO" id="GO:0003677">
    <property type="term" value="F:DNA binding"/>
    <property type="evidence" value="ECO:0007669"/>
    <property type="project" value="UniProtKB-KW"/>
</dbReference>
<dbReference type="SMART" id="SM00421">
    <property type="entry name" value="HTH_LUXR"/>
    <property type="match status" value="1"/>
</dbReference>
<name>A0A1I3IT75_9RHOB</name>
<dbReference type="STRING" id="390807.SAMN04488095_1087"/>
<dbReference type="InterPro" id="IPR036388">
    <property type="entry name" value="WH-like_DNA-bd_sf"/>
</dbReference>
<evidence type="ECO:0000313" key="3">
    <source>
        <dbReference type="Proteomes" id="UP000199110"/>
    </source>
</evidence>
<dbReference type="GO" id="GO:0006355">
    <property type="term" value="P:regulation of DNA-templated transcription"/>
    <property type="evidence" value="ECO:0007669"/>
    <property type="project" value="InterPro"/>
</dbReference>
<dbReference type="SUPFAM" id="SSF46894">
    <property type="entry name" value="C-terminal effector domain of the bipartite response regulators"/>
    <property type="match status" value="1"/>
</dbReference>
<dbReference type="InterPro" id="IPR000792">
    <property type="entry name" value="Tscrpt_reg_LuxR_C"/>
</dbReference>
<dbReference type="InterPro" id="IPR016032">
    <property type="entry name" value="Sig_transdc_resp-reg_C-effctor"/>
</dbReference>
<dbReference type="Proteomes" id="UP000199110">
    <property type="component" value="Unassembled WGS sequence"/>
</dbReference>
<evidence type="ECO:0000259" key="1">
    <source>
        <dbReference type="SMART" id="SM00421"/>
    </source>
</evidence>
<feature type="domain" description="HTH luxR-type" evidence="1">
    <location>
        <begin position="339"/>
        <end position="396"/>
    </location>
</feature>
<proteinExistence type="predicted"/>
<evidence type="ECO:0000313" key="2">
    <source>
        <dbReference type="EMBL" id="SFI51057.1"/>
    </source>
</evidence>
<organism evidence="2 3">
    <name type="scientific">Jannaschia pohangensis</name>
    <dbReference type="NCBI Taxonomy" id="390807"/>
    <lineage>
        <taxon>Bacteria</taxon>
        <taxon>Pseudomonadati</taxon>
        <taxon>Pseudomonadota</taxon>
        <taxon>Alphaproteobacteria</taxon>
        <taxon>Rhodobacterales</taxon>
        <taxon>Roseobacteraceae</taxon>
        <taxon>Jannaschia</taxon>
    </lineage>
</organism>
<dbReference type="RefSeq" id="WP_139212262.1">
    <property type="nucleotide sequence ID" value="NZ_FORA01000001.1"/>
</dbReference>
<dbReference type="AlphaFoldDB" id="A0A1I3IT75"/>
<accession>A0A1I3IT75</accession>
<protein>
    <submittedName>
        <fullName evidence="2">DNA-binding transcriptional regulator, CsgD family</fullName>
    </submittedName>
</protein>
<dbReference type="OrthoDB" id="4457864at2"/>
<gene>
    <name evidence="2" type="ORF">SAMN04488095_1087</name>
</gene>
<keyword evidence="3" id="KW-1185">Reference proteome</keyword>
<sequence>MILLPALWSRMATETYFGWNISMRGVPTTETLIETIYNCALGLADWHSLCLQMREAVPGMGVALHLHQMGELNNVGVVETGFDAAAFPDYVEHYMNVNPWLTGLERSPAGLLLHTDDIVPEEMLLRSEFWNDWLRPQGDYAAGSAIVLSRTLNRNCAILTNYSHRSESMRQGADDLLREVGPHIQQAFGLWCRSTIERERAEISEGCLGTLPMPLVIVDGHRKTRMVNEEADAILLRNDGLLLGANRELRAHDRCADAKLGQAIADAATRCRPATPILIEKRSTETPAGHYVVSAFPAPHQRIDMEFGNFTFQDGKLVALAIHDTSARLRLDPQVLSDAFGLTATEADLSCFMLNGATLADYARSRCVSRYTVRNQLCSIMHKTGTHRQSELIGRLTRIALTV</sequence>
<keyword evidence="2" id="KW-0238">DNA-binding</keyword>
<reference evidence="2 3" key="1">
    <citation type="submission" date="2016-10" db="EMBL/GenBank/DDBJ databases">
        <authorList>
            <person name="de Groot N.N."/>
        </authorList>
    </citation>
    <scope>NUCLEOTIDE SEQUENCE [LARGE SCALE GENOMIC DNA]</scope>
    <source>
        <strain evidence="2 3">DSM 19073</strain>
    </source>
</reference>